<dbReference type="EMBL" id="ABJB010298899">
    <property type="status" value="NOT_ANNOTATED_CDS"/>
    <property type="molecule type" value="Genomic_DNA"/>
</dbReference>
<evidence type="ECO:0000313" key="5">
    <source>
        <dbReference type="Proteomes" id="UP000001555"/>
    </source>
</evidence>
<dbReference type="PaxDb" id="6945-B7QK75"/>
<gene>
    <name evidence="3" type="ORF">IscW_ISCW014817</name>
</gene>
<keyword evidence="1" id="KW-0175">Coiled coil</keyword>
<protein>
    <submittedName>
        <fullName evidence="3 4">Uncharacterized protein</fullName>
    </submittedName>
</protein>
<dbReference type="PANTHER" id="PTHR14430:SF0">
    <property type="entry name" value="SEC2P DOMAIN-CONTAINING PROTEIN"/>
    <property type="match status" value="1"/>
</dbReference>
<dbReference type="EMBL" id="DS957328">
    <property type="protein sequence ID" value="EEC19247.1"/>
    <property type="molecule type" value="Genomic_DNA"/>
</dbReference>
<dbReference type="OrthoDB" id="5560525at2759"/>
<dbReference type="Proteomes" id="UP000001555">
    <property type="component" value="Unassembled WGS sequence"/>
</dbReference>
<evidence type="ECO:0000313" key="3">
    <source>
        <dbReference type="EMBL" id="EEC19247.1"/>
    </source>
</evidence>
<evidence type="ECO:0000256" key="2">
    <source>
        <dbReference type="ARBA" id="ARBA00025794"/>
    </source>
</evidence>
<dbReference type="InterPro" id="IPR040351">
    <property type="entry name" value="RAB3IL/RAB3IP/Sec2"/>
</dbReference>
<dbReference type="InParanoid" id="B7QK75"/>
<dbReference type="HOGENOM" id="CLU_1593983_0_0_1"/>
<dbReference type="AlphaFoldDB" id="B7QK75"/>
<dbReference type="PANTHER" id="PTHR14430">
    <property type="entry name" value="RABIN3-RELATED"/>
    <property type="match status" value="1"/>
</dbReference>
<organism>
    <name type="scientific">Ixodes scapularis</name>
    <name type="common">Black-legged tick</name>
    <name type="synonym">Deer tick</name>
    <dbReference type="NCBI Taxonomy" id="6945"/>
    <lineage>
        <taxon>Eukaryota</taxon>
        <taxon>Metazoa</taxon>
        <taxon>Ecdysozoa</taxon>
        <taxon>Arthropoda</taxon>
        <taxon>Chelicerata</taxon>
        <taxon>Arachnida</taxon>
        <taxon>Acari</taxon>
        <taxon>Parasitiformes</taxon>
        <taxon>Ixodida</taxon>
        <taxon>Ixodoidea</taxon>
        <taxon>Ixodidae</taxon>
        <taxon>Ixodinae</taxon>
        <taxon>Ixodes</taxon>
    </lineage>
</organism>
<dbReference type="VEuPathDB" id="VectorBase:ISCI014817"/>
<reference evidence="4" key="2">
    <citation type="submission" date="2020-05" db="UniProtKB">
        <authorList>
            <consortium name="EnsemblMetazoa"/>
        </authorList>
    </citation>
    <scope>IDENTIFICATION</scope>
    <source>
        <strain evidence="4">wikel</strain>
    </source>
</reference>
<dbReference type="EnsemblMetazoa" id="ISCW014817-RA">
    <property type="protein sequence ID" value="ISCW014817-PA"/>
    <property type="gene ID" value="ISCW014817"/>
</dbReference>
<sequence length="148" mass="17290">VDPVYHREFVSWRQNPGLDPKDPFLARIYQEDILPCLHFATQQIFRPIRRVDARVTLVVAFCLASASCSLLDAPRLCKYRMRLGDSSSWHYISQLCRNRITSVCDLFCYLRYIQQGLVRNSIHEVYWEVIRRRRCIALARLGIGPSSS</sequence>
<feature type="non-terminal residue" evidence="3">
    <location>
        <position position="1"/>
    </location>
</feature>
<evidence type="ECO:0000256" key="1">
    <source>
        <dbReference type="ARBA" id="ARBA00023054"/>
    </source>
</evidence>
<dbReference type="VEuPathDB" id="VectorBase:ISCW014817"/>
<dbReference type="EMBL" id="ABJB010880583">
    <property type="status" value="NOT_ANNOTATED_CDS"/>
    <property type="molecule type" value="Genomic_DNA"/>
</dbReference>
<name>B7QK75_IXOSC</name>
<accession>B7QK75</accession>
<dbReference type="VEuPathDB" id="VectorBase:ISCP_025774"/>
<dbReference type="GO" id="GO:0005085">
    <property type="term" value="F:guanyl-nucleotide exchange factor activity"/>
    <property type="evidence" value="ECO:0007669"/>
    <property type="project" value="InterPro"/>
</dbReference>
<proteinExistence type="inferred from homology"/>
<dbReference type="Pfam" id="PF25555">
    <property type="entry name" value="RAB3A-like_C"/>
    <property type="match status" value="1"/>
</dbReference>
<comment type="similarity">
    <text evidence="2">Belongs to the SEC2 family.</text>
</comment>
<dbReference type="STRING" id="6945.B7QK75"/>
<reference evidence="3 5" key="1">
    <citation type="submission" date="2008-03" db="EMBL/GenBank/DDBJ databases">
        <title>Annotation of Ixodes scapularis.</title>
        <authorList>
            <consortium name="Ixodes scapularis Genome Project Consortium"/>
            <person name="Caler E."/>
            <person name="Hannick L.I."/>
            <person name="Bidwell S."/>
            <person name="Joardar V."/>
            <person name="Thiagarajan M."/>
            <person name="Amedeo P."/>
            <person name="Galinsky K.J."/>
            <person name="Schobel S."/>
            <person name="Inman J."/>
            <person name="Hostetler J."/>
            <person name="Miller J."/>
            <person name="Hammond M."/>
            <person name="Megy K."/>
            <person name="Lawson D."/>
            <person name="Kodira C."/>
            <person name="Sutton G."/>
            <person name="Meyer J."/>
            <person name="Hill C.A."/>
            <person name="Birren B."/>
            <person name="Nene V."/>
            <person name="Collins F."/>
            <person name="Alarcon-Chaidez F."/>
            <person name="Wikel S."/>
            <person name="Strausberg R."/>
        </authorList>
    </citation>
    <scope>NUCLEOTIDE SEQUENCE [LARGE SCALE GENOMIC DNA]</scope>
    <source>
        <strain evidence="5">Wikel</strain>
        <strain evidence="3">Wikel colony</strain>
    </source>
</reference>
<evidence type="ECO:0000313" key="4">
    <source>
        <dbReference type="EnsemblMetazoa" id="ISCW014817-PA"/>
    </source>
</evidence>
<keyword evidence="5" id="KW-1185">Reference proteome</keyword>